<protein>
    <submittedName>
        <fullName evidence="3">Damage-inducible protein DinB</fullName>
    </submittedName>
</protein>
<dbReference type="EMBL" id="JAUSTR010000010">
    <property type="protein sequence ID" value="MDQ0163117.1"/>
    <property type="molecule type" value="Genomic_DNA"/>
</dbReference>
<evidence type="ECO:0000259" key="2">
    <source>
        <dbReference type="Pfam" id="PF12867"/>
    </source>
</evidence>
<organism evidence="3 4">
    <name type="scientific">Aeribacillus alveayuensis</name>
    <dbReference type="NCBI Taxonomy" id="279215"/>
    <lineage>
        <taxon>Bacteria</taxon>
        <taxon>Bacillati</taxon>
        <taxon>Bacillota</taxon>
        <taxon>Bacilli</taxon>
        <taxon>Bacillales</taxon>
        <taxon>Bacillaceae</taxon>
        <taxon>Aeribacillus</taxon>
    </lineage>
</organism>
<feature type="domain" description="DinB-like" evidence="2">
    <location>
        <begin position="17"/>
        <end position="152"/>
    </location>
</feature>
<dbReference type="InterPro" id="IPR024775">
    <property type="entry name" value="DinB-like"/>
</dbReference>
<comment type="caution">
    <text evidence="3">The sequence shown here is derived from an EMBL/GenBank/DDBJ whole genome shotgun (WGS) entry which is preliminary data.</text>
</comment>
<proteinExistence type="predicted"/>
<name>A0ABT9VQ46_9BACI</name>
<keyword evidence="4" id="KW-1185">Reference proteome</keyword>
<dbReference type="SUPFAM" id="SSF109854">
    <property type="entry name" value="DinB/YfiT-like putative metalloenzymes"/>
    <property type="match status" value="1"/>
</dbReference>
<keyword evidence="1" id="KW-0175">Coiled coil</keyword>
<reference evidence="3 4" key="1">
    <citation type="submission" date="2023-07" db="EMBL/GenBank/DDBJ databases">
        <title>Genomic Encyclopedia of Type Strains, Phase IV (KMG-IV): sequencing the most valuable type-strain genomes for metagenomic binning, comparative biology and taxonomic classification.</title>
        <authorList>
            <person name="Goeker M."/>
        </authorList>
    </citation>
    <scope>NUCLEOTIDE SEQUENCE [LARGE SCALE GENOMIC DNA]</scope>
    <source>
        <strain evidence="3 4">DSM 19092</strain>
    </source>
</reference>
<gene>
    <name evidence="3" type="ORF">J2S06_002195</name>
</gene>
<evidence type="ECO:0000256" key="1">
    <source>
        <dbReference type="SAM" id="Coils"/>
    </source>
</evidence>
<dbReference type="Pfam" id="PF12867">
    <property type="entry name" value="DinB_2"/>
    <property type="match status" value="1"/>
</dbReference>
<feature type="coiled-coil region" evidence="1">
    <location>
        <begin position="84"/>
        <end position="118"/>
    </location>
</feature>
<evidence type="ECO:0000313" key="3">
    <source>
        <dbReference type="EMBL" id="MDQ0163117.1"/>
    </source>
</evidence>
<dbReference type="InterPro" id="IPR034660">
    <property type="entry name" value="DinB/YfiT-like"/>
</dbReference>
<dbReference type="Proteomes" id="UP001225646">
    <property type="component" value="Unassembled WGS sequence"/>
</dbReference>
<evidence type="ECO:0000313" key="4">
    <source>
        <dbReference type="Proteomes" id="UP001225646"/>
    </source>
</evidence>
<dbReference type="Gene3D" id="1.20.120.450">
    <property type="entry name" value="dinb family like domain"/>
    <property type="match status" value="1"/>
</dbReference>
<accession>A0ABT9VQ46</accession>
<sequence length="161" mass="18523">MASMNEAIESIQHSLNQMIETSKNLSEKSIRWQPSEDEWSIMQILCHVEEAIPYWLNEIEKLLESPGIEWGRGLKDEKRLAAVTNTENREISDVLRNLENVKEQVDKVLSQLTEQQLKAEAPSRNPRFGTKPISFIVDHLLVEHASKHVSQIKRNLSKLPS</sequence>